<sequence>MAAASSLLTEERFLCSVCLDVFTEPVSTPCGHNFCSACIHKYWDSGDSCQCPLCKKIFSTRPELQVNTIMSELAGEFKKLAQVKVSTPKASTPDPQLPAEVLCDVCSEIKEKAVKSCLVCLTSFCEVHLEPHQRVAVLKSHTLLDPVKNLDERMCKTHNKITELYCRTDKAFICVLCFKTDHKHHSVVPLEEEYETVMAKKDEAKANIQKLIQSQSEKIAEVENSLDASQIEIEKEKEATIQVFTDLIRSIQRSQAEFIEAIEERHRATKEKAAAFLRELRIEITELESRSSQLEQLSQSEDHYHFLQSFPTLCSPLNKDSTSTGVHIDLCFEAMRRAVTLLIQRVDEIMEDVPEINMKRMREHALDLTLDPDTAHCSLVISQDGKQVANEGTVLKLPSNPKRFEMFPEVLAKEGFTAGKFYFEVQVKGKTSWTVGVVRESVERKKNAEMSVLNGFWTLELDKGKYESSTKFSKITLKEKLHKVGIFVDYNKGVVSFYDVDSKLQICSLISHFTEKLYPYFCPQFPENGRNSAPLIITPVPQTD</sequence>
<dbReference type="InterPro" id="IPR051051">
    <property type="entry name" value="E3_ubiq-ligase_TRIM/RNF"/>
</dbReference>
<dbReference type="InterPro" id="IPR003877">
    <property type="entry name" value="SPRY_dom"/>
</dbReference>
<dbReference type="InterPro" id="IPR027370">
    <property type="entry name" value="Znf-RING_euk"/>
</dbReference>
<dbReference type="Pfam" id="PF00643">
    <property type="entry name" value="zf-B_box"/>
    <property type="match status" value="1"/>
</dbReference>
<dbReference type="Pfam" id="PF13445">
    <property type="entry name" value="zf-RING_UBOX"/>
    <property type="match status" value="1"/>
</dbReference>
<evidence type="ECO:0000259" key="9">
    <source>
        <dbReference type="PROSITE" id="PS50119"/>
    </source>
</evidence>
<dbReference type="PROSITE" id="PS50188">
    <property type="entry name" value="B302_SPRY"/>
    <property type="match status" value="1"/>
</dbReference>
<dbReference type="PRINTS" id="PR01407">
    <property type="entry name" value="BUTYPHLNCDUF"/>
</dbReference>
<dbReference type="SUPFAM" id="SSF57845">
    <property type="entry name" value="B-box zinc-binding domain"/>
    <property type="match status" value="1"/>
</dbReference>
<dbReference type="GO" id="GO:0045087">
    <property type="term" value="P:innate immune response"/>
    <property type="evidence" value="ECO:0007669"/>
    <property type="project" value="UniProtKB-KW"/>
</dbReference>
<dbReference type="PANTHER" id="PTHR25465:SF32">
    <property type="entry name" value="BLOODTHIRSTY-RELATED GENE FAMILY, MEMBER 16 ISOFORM X1-RELATED"/>
    <property type="match status" value="1"/>
</dbReference>
<protein>
    <submittedName>
        <fullName evidence="12">E3 ubiquitin-protein ligase TRIM39</fullName>
    </submittedName>
</protein>
<evidence type="ECO:0000313" key="11">
    <source>
        <dbReference type="Proteomes" id="UP000694890"/>
    </source>
</evidence>
<dbReference type="KEGG" id="lcf:108879620"/>
<feature type="coiled-coil region" evidence="7">
    <location>
        <begin position="194"/>
        <end position="297"/>
    </location>
</feature>
<dbReference type="CDD" id="cd13733">
    <property type="entry name" value="SPRY_PRY_C-I_1"/>
    <property type="match status" value="1"/>
</dbReference>
<evidence type="ECO:0000313" key="12">
    <source>
        <dbReference type="RefSeq" id="XP_018526461.1"/>
    </source>
</evidence>
<dbReference type="Gene3D" id="2.60.120.920">
    <property type="match status" value="1"/>
</dbReference>
<dbReference type="InterPro" id="IPR013083">
    <property type="entry name" value="Znf_RING/FYVE/PHD"/>
</dbReference>
<dbReference type="InterPro" id="IPR000315">
    <property type="entry name" value="Znf_B-box"/>
</dbReference>
<dbReference type="GO" id="GO:0005737">
    <property type="term" value="C:cytoplasm"/>
    <property type="evidence" value="ECO:0007669"/>
    <property type="project" value="UniProtKB-ARBA"/>
</dbReference>
<dbReference type="SMART" id="SM00449">
    <property type="entry name" value="SPRY"/>
    <property type="match status" value="1"/>
</dbReference>
<dbReference type="GeneID" id="108879620"/>
<dbReference type="PROSITE" id="PS50119">
    <property type="entry name" value="ZF_BBOX"/>
    <property type="match status" value="1"/>
</dbReference>
<evidence type="ECO:0000256" key="3">
    <source>
        <dbReference type="ARBA" id="ARBA00022771"/>
    </source>
</evidence>
<dbReference type="FunFam" id="2.60.120.920:FF:000004">
    <property type="entry name" value="Butyrophilin subfamily 1 member A1"/>
    <property type="match status" value="1"/>
</dbReference>
<evidence type="ECO:0000256" key="1">
    <source>
        <dbReference type="ARBA" id="ARBA00022588"/>
    </source>
</evidence>
<evidence type="ECO:0000256" key="2">
    <source>
        <dbReference type="ARBA" id="ARBA00022723"/>
    </source>
</evidence>
<proteinExistence type="predicted"/>
<feature type="domain" description="B box-type" evidence="9">
    <location>
        <begin position="150"/>
        <end position="190"/>
    </location>
</feature>
<dbReference type="CDD" id="cd19769">
    <property type="entry name" value="Bbox2_TRIM16-like"/>
    <property type="match status" value="1"/>
</dbReference>
<evidence type="ECO:0000259" key="10">
    <source>
        <dbReference type="PROSITE" id="PS50188"/>
    </source>
</evidence>
<feature type="domain" description="RING-type" evidence="8">
    <location>
        <begin position="15"/>
        <end position="55"/>
    </location>
</feature>
<organism evidence="11 12">
    <name type="scientific">Lates calcarifer</name>
    <name type="common">Barramundi</name>
    <name type="synonym">Holocentrus calcarifer</name>
    <dbReference type="NCBI Taxonomy" id="8187"/>
    <lineage>
        <taxon>Eukaryota</taxon>
        <taxon>Metazoa</taxon>
        <taxon>Chordata</taxon>
        <taxon>Craniata</taxon>
        <taxon>Vertebrata</taxon>
        <taxon>Euteleostomi</taxon>
        <taxon>Actinopterygii</taxon>
        <taxon>Neopterygii</taxon>
        <taxon>Teleostei</taxon>
        <taxon>Neoteleostei</taxon>
        <taxon>Acanthomorphata</taxon>
        <taxon>Carangaria</taxon>
        <taxon>Carangaria incertae sedis</taxon>
        <taxon>Centropomidae</taxon>
        <taxon>Lates</taxon>
    </lineage>
</organism>
<dbReference type="PROSITE" id="PS00518">
    <property type="entry name" value="ZF_RING_1"/>
    <property type="match status" value="1"/>
</dbReference>
<dbReference type="PANTHER" id="PTHR25465">
    <property type="entry name" value="B-BOX DOMAIN CONTAINING"/>
    <property type="match status" value="1"/>
</dbReference>
<dbReference type="RefSeq" id="XP_018526461.1">
    <property type="nucleotide sequence ID" value="XM_018670945.2"/>
</dbReference>
<dbReference type="SMART" id="SM00336">
    <property type="entry name" value="BBOX"/>
    <property type="match status" value="2"/>
</dbReference>
<dbReference type="SUPFAM" id="SSF49899">
    <property type="entry name" value="Concanavalin A-like lectins/glucanases"/>
    <property type="match status" value="1"/>
</dbReference>
<keyword evidence="4" id="KW-0862">Zinc</keyword>
<keyword evidence="5" id="KW-0391">Immunity</keyword>
<dbReference type="Pfam" id="PF25600">
    <property type="entry name" value="TRIM_CC"/>
    <property type="match status" value="1"/>
</dbReference>
<name>A0AAJ7LLD4_LATCA</name>
<keyword evidence="2" id="KW-0479">Metal-binding</keyword>
<keyword evidence="7" id="KW-0175">Coiled coil</keyword>
<dbReference type="Pfam" id="PF13765">
    <property type="entry name" value="PRY"/>
    <property type="match status" value="1"/>
</dbReference>
<keyword evidence="3 6" id="KW-0863">Zinc-finger</keyword>
<evidence type="ECO:0000256" key="6">
    <source>
        <dbReference type="PROSITE-ProRule" id="PRU00024"/>
    </source>
</evidence>
<dbReference type="InterPro" id="IPR001841">
    <property type="entry name" value="Znf_RING"/>
</dbReference>
<gene>
    <name evidence="12" type="primary">LOC108879620</name>
</gene>
<dbReference type="Gene3D" id="3.30.160.60">
    <property type="entry name" value="Classic Zinc Finger"/>
    <property type="match status" value="1"/>
</dbReference>
<evidence type="ECO:0000256" key="7">
    <source>
        <dbReference type="SAM" id="Coils"/>
    </source>
</evidence>
<dbReference type="Gene3D" id="3.30.40.10">
    <property type="entry name" value="Zinc/RING finger domain, C3HC4 (zinc finger)"/>
    <property type="match status" value="1"/>
</dbReference>
<dbReference type="InterPro" id="IPR043136">
    <property type="entry name" value="B30.2/SPRY_sf"/>
</dbReference>
<accession>A0AAJ7LLD4</accession>
<evidence type="ECO:0000256" key="5">
    <source>
        <dbReference type="ARBA" id="ARBA00022859"/>
    </source>
</evidence>
<dbReference type="AlphaFoldDB" id="A0AAJ7LLD4"/>
<dbReference type="GO" id="GO:0008270">
    <property type="term" value="F:zinc ion binding"/>
    <property type="evidence" value="ECO:0007669"/>
    <property type="project" value="UniProtKB-KW"/>
</dbReference>
<dbReference type="SMART" id="SM00589">
    <property type="entry name" value="PRY"/>
    <property type="match status" value="1"/>
</dbReference>
<dbReference type="Proteomes" id="UP000694890">
    <property type="component" value="Linkage group LG18"/>
</dbReference>
<feature type="domain" description="B30.2/SPRY" evidence="10">
    <location>
        <begin position="348"/>
        <end position="542"/>
    </location>
</feature>
<dbReference type="Gene3D" id="4.10.830.40">
    <property type="match status" value="1"/>
</dbReference>
<evidence type="ECO:0000259" key="8">
    <source>
        <dbReference type="PROSITE" id="PS50089"/>
    </source>
</evidence>
<dbReference type="InterPro" id="IPR013320">
    <property type="entry name" value="ConA-like_dom_sf"/>
</dbReference>
<dbReference type="SMART" id="SM00184">
    <property type="entry name" value="RING"/>
    <property type="match status" value="1"/>
</dbReference>
<keyword evidence="1" id="KW-0399">Innate immunity</keyword>
<dbReference type="InterPro" id="IPR006574">
    <property type="entry name" value="PRY"/>
</dbReference>
<dbReference type="InterPro" id="IPR017907">
    <property type="entry name" value="Znf_RING_CS"/>
</dbReference>
<dbReference type="InterPro" id="IPR058030">
    <property type="entry name" value="TRIM8/14/16/25/29/45/65_CC"/>
</dbReference>
<dbReference type="InterPro" id="IPR003879">
    <property type="entry name" value="Butyrophylin_SPRY"/>
</dbReference>
<dbReference type="PROSITE" id="PS50089">
    <property type="entry name" value="ZF_RING_2"/>
    <property type="match status" value="1"/>
</dbReference>
<reference evidence="12" key="1">
    <citation type="submission" date="2025-08" db="UniProtKB">
        <authorList>
            <consortium name="RefSeq"/>
        </authorList>
    </citation>
    <scope>IDENTIFICATION</scope>
    <source>
        <tissue evidence="12">Brain</tissue>
    </source>
</reference>
<evidence type="ECO:0000256" key="4">
    <source>
        <dbReference type="ARBA" id="ARBA00022833"/>
    </source>
</evidence>
<dbReference type="Pfam" id="PF00622">
    <property type="entry name" value="SPRY"/>
    <property type="match status" value="1"/>
</dbReference>
<dbReference type="InterPro" id="IPR001870">
    <property type="entry name" value="B30.2/SPRY"/>
</dbReference>
<dbReference type="SUPFAM" id="SSF57850">
    <property type="entry name" value="RING/U-box"/>
    <property type="match status" value="1"/>
</dbReference>